<dbReference type="PROSITE" id="PS50112">
    <property type="entry name" value="PAS"/>
    <property type="match status" value="2"/>
</dbReference>
<evidence type="ECO:0000256" key="2">
    <source>
        <dbReference type="ARBA" id="ARBA00012438"/>
    </source>
</evidence>
<dbReference type="InterPro" id="IPR011712">
    <property type="entry name" value="Sig_transdc_His_kin_sub3_dim/P"/>
</dbReference>
<dbReference type="GO" id="GO:0016020">
    <property type="term" value="C:membrane"/>
    <property type="evidence" value="ECO:0007669"/>
    <property type="project" value="InterPro"/>
</dbReference>
<dbReference type="InterPro" id="IPR035965">
    <property type="entry name" value="PAS-like_dom_sf"/>
</dbReference>
<dbReference type="SMART" id="SM00091">
    <property type="entry name" value="PAS"/>
    <property type="match status" value="3"/>
</dbReference>
<dbReference type="PANTHER" id="PTHR43304:SF1">
    <property type="entry name" value="PAC DOMAIN-CONTAINING PROTEIN"/>
    <property type="match status" value="1"/>
</dbReference>
<dbReference type="Pfam" id="PF02518">
    <property type="entry name" value="HATPase_c"/>
    <property type="match status" value="1"/>
</dbReference>
<dbReference type="SUPFAM" id="SSF55785">
    <property type="entry name" value="PYP-like sensor domain (PAS domain)"/>
    <property type="match status" value="3"/>
</dbReference>
<evidence type="ECO:0000313" key="11">
    <source>
        <dbReference type="Proteomes" id="UP000326903"/>
    </source>
</evidence>
<dbReference type="CDD" id="cd00130">
    <property type="entry name" value="PAS"/>
    <property type="match status" value="3"/>
</dbReference>
<dbReference type="NCBIfam" id="TIGR00229">
    <property type="entry name" value="sensory_box"/>
    <property type="match status" value="3"/>
</dbReference>
<dbReference type="RefSeq" id="WP_150412595.1">
    <property type="nucleotide sequence ID" value="NZ_VYQF01000001.1"/>
</dbReference>
<feature type="domain" description="PAS" evidence="8">
    <location>
        <begin position="335"/>
        <end position="383"/>
    </location>
</feature>
<dbReference type="InterPro" id="IPR000014">
    <property type="entry name" value="PAS"/>
</dbReference>
<dbReference type="Proteomes" id="UP000326903">
    <property type="component" value="Unassembled WGS sequence"/>
</dbReference>
<dbReference type="Pfam" id="PF13426">
    <property type="entry name" value="PAS_9"/>
    <property type="match status" value="1"/>
</dbReference>
<evidence type="ECO:0000256" key="1">
    <source>
        <dbReference type="ARBA" id="ARBA00000085"/>
    </source>
</evidence>
<evidence type="ECO:0000259" key="9">
    <source>
        <dbReference type="PROSITE" id="PS50113"/>
    </source>
</evidence>
<feature type="domain" description="Histidine kinase" evidence="7">
    <location>
        <begin position="461"/>
        <end position="652"/>
    </location>
</feature>
<dbReference type="Pfam" id="PF07730">
    <property type="entry name" value="HisKA_3"/>
    <property type="match status" value="1"/>
</dbReference>
<keyword evidence="4" id="KW-0808">Transferase</keyword>
<dbReference type="Gene3D" id="3.30.450.20">
    <property type="entry name" value="PAS domain"/>
    <property type="match status" value="3"/>
</dbReference>
<dbReference type="InterPro" id="IPR003594">
    <property type="entry name" value="HATPase_dom"/>
</dbReference>
<dbReference type="Gene3D" id="1.20.5.1930">
    <property type="match status" value="1"/>
</dbReference>
<name>A0A5J5II17_9BACT</name>
<dbReference type="InterPro" id="IPR036890">
    <property type="entry name" value="HATPase_C_sf"/>
</dbReference>
<dbReference type="Gene3D" id="2.10.70.100">
    <property type="match status" value="1"/>
</dbReference>
<evidence type="ECO:0000313" key="10">
    <source>
        <dbReference type="EMBL" id="KAA9040536.1"/>
    </source>
</evidence>
<organism evidence="10 11">
    <name type="scientific">Ginsengibacter hankyongi</name>
    <dbReference type="NCBI Taxonomy" id="2607284"/>
    <lineage>
        <taxon>Bacteria</taxon>
        <taxon>Pseudomonadati</taxon>
        <taxon>Bacteroidota</taxon>
        <taxon>Chitinophagia</taxon>
        <taxon>Chitinophagales</taxon>
        <taxon>Chitinophagaceae</taxon>
        <taxon>Ginsengibacter</taxon>
    </lineage>
</organism>
<feature type="domain" description="PAC" evidence="9">
    <location>
        <begin position="124"/>
        <end position="176"/>
    </location>
</feature>
<dbReference type="GO" id="GO:0046983">
    <property type="term" value="F:protein dimerization activity"/>
    <property type="evidence" value="ECO:0007669"/>
    <property type="project" value="InterPro"/>
</dbReference>
<evidence type="ECO:0000256" key="3">
    <source>
        <dbReference type="ARBA" id="ARBA00022553"/>
    </source>
</evidence>
<comment type="catalytic activity">
    <reaction evidence="1">
        <text>ATP + protein L-histidine = ADP + protein N-phospho-L-histidine.</text>
        <dbReference type="EC" id="2.7.13.3"/>
    </reaction>
</comment>
<reference evidence="10 11" key="1">
    <citation type="submission" date="2019-09" db="EMBL/GenBank/DDBJ databases">
        <title>Draft genome sequence of Ginsengibacter sp. BR5-29.</title>
        <authorList>
            <person name="Im W.-T."/>
        </authorList>
    </citation>
    <scope>NUCLEOTIDE SEQUENCE [LARGE SCALE GENOMIC DNA]</scope>
    <source>
        <strain evidence="10 11">BR5-29</strain>
    </source>
</reference>
<keyword evidence="3" id="KW-0597">Phosphoprotein</keyword>
<keyword evidence="6" id="KW-0175">Coiled coil</keyword>
<gene>
    <name evidence="10" type="ORF">FW778_00360</name>
</gene>
<dbReference type="SUPFAM" id="SSF55874">
    <property type="entry name" value="ATPase domain of HSP90 chaperone/DNA topoisomerase II/histidine kinase"/>
    <property type="match status" value="1"/>
</dbReference>
<feature type="coiled-coil region" evidence="6">
    <location>
        <begin position="423"/>
        <end position="457"/>
    </location>
</feature>
<proteinExistence type="predicted"/>
<feature type="domain" description="PAC" evidence="9">
    <location>
        <begin position="251"/>
        <end position="303"/>
    </location>
</feature>
<keyword evidence="11" id="KW-1185">Reference proteome</keyword>
<dbReference type="SMART" id="SM00086">
    <property type="entry name" value="PAC"/>
    <property type="match status" value="3"/>
</dbReference>
<evidence type="ECO:0000256" key="5">
    <source>
        <dbReference type="ARBA" id="ARBA00022777"/>
    </source>
</evidence>
<keyword evidence="5" id="KW-0418">Kinase</keyword>
<dbReference type="EMBL" id="VYQF01000001">
    <property type="protein sequence ID" value="KAA9040536.1"/>
    <property type="molecule type" value="Genomic_DNA"/>
</dbReference>
<dbReference type="EC" id="2.7.13.3" evidence="2"/>
<evidence type="ECO:0000259" key="7">
    <source>
        <dbReference type="PROSITE" id="PS50109"/>
    </source>
</evidence>
<feature type="domain" description="PAS" evidence="8">
    <location>
        <begin position="177"/>
        <end position="247"/>
    </location>
</feature>
<feature type="domain" description="PAC" evidence="9">
    <location>
        <begin position="386"/>
        <end position="438"/>
    </location>
</feature>
<dbReference type="Pfam" id="PF08447">
    <property type="entry name" value="PAS_3"/>
    <property type="match status" value="2"/>
</dbReference>
<protein>
    <recommendedName>
        <fullName evidence="2">histidine kinase</fullName>
        <ecNumber evidence="2">2.7.13.3</ecNumber>
    </recommendedName>
</protein>
<dbReference type="CDD" id="cd16917">
    <property type="entry name" value="HATPase_UhpB-NarQ-NarX-like"/>
    <property type="match status" value="1"/>
</dbReference>
<evidence type="ECO:0000259" key="8">
    <source>
        <dbReference type="PROSITE" id="PS50112"/>
    </source>
</evidence>
<dbReference type="InterPro" id="IPR052162">
    <property type="entry name" value="Sensor_kinase/Photoreceptor"/>
</dbReference>
<evidence type="ECO:0000256" key="6">
    <source>
        <dbReference type="SAM" id="Coils"/>
    </source>
</evidence>
<dbReference type="GO" id="GO:0000155">
    <property type="term" value="F:phosphorelay sensor kinase activity"/>
    <property type="evidence" value="ECO:0007669"/>
    <property type="project" value="InterPro"/>
</dbReference>
<evidence type="ECO:0000256" key="4">
    <source>
        <dbReference type="ARBA" id="ARBA00022679"/>
    </source>
</evidence>
<dbReference type="PANTHER" id="PTHR43304">
    <property type="entry name" value="PHYTOCHROME-LIKE PROTEIN CPH1"/>
    <property type="match status" value="1"/>
</dbReference>
<dbReference type="Gene3D" id="3.30.565.10">
    <property type="entry name" value="Histidine kinase-like ATPase, C-terminal domain"/>
    <property type="match status" value="1"/>
</dbReference>
<dbReference type="InterPro" id="IPR001610">
    <property type="entry name" value="PAC"/>
</dbReference>
<dbReference type="AlphaFoldDB" id="A0A5J5II17"/>
<sequence length="652" mass="74774">MRTLQNKISKLLGSRKGVLSNDVGGFSQREALLAVSENLKVSNRRLKDANRELNTIFNKIDEALFSVDVVNNIVTQMSIACEKISGYTPLEFKADFNLVRRIIDDPHKFSSRKICLQLIKGDVVAGIYRIRRRDEEMRWIEVKIIPTLDDEGVLYRLDGIAKDITDQKLTAEKNRETERRYRLVSENPLLGIGWCSTEGKLINANEALCSMLGYTREEIEGKHFCEFSYAEDLHIENPLFEKILNKEINNYQVEKRYIRKNEEIIWVLLNLSSVWKENGEIDYFIGIVQDINQRKEAEQNLKVSYERIVANENMMKAAEELAHFGSWEAILKTNITKWSAGTYRIFGYEPNVIQPSQNLFIQHIHPADRAGVTLSLEQAIKEQKMQKLNFRIIDAKGAVKYIHSELIVECSQQGETIRLVGFNQDVTEKVRLENRLLEEKRNQLREVTQAVITTQENERTFLAGELHDNINPTLATAKLYLDCAIQDEGERINRLLESKGFINDAMNDIRKLSRSLAPPSLGENKLRDAVADIIKNIDRVHRLQFNTIWEGLDEHFLSEKLQLAVYRIIQEQFNNILKYARAKSVTLHITQQPGILKVRIKDDGVGFDKEVKRNGLGLRNISNRAAVFNGSATVNSLPGEGCELLVTLMTQL</sequence>
<dbReference type="InterPro" id="IPR005467">
    <property type="entry name" value="His_kinase_dom"/>
</dbReference>
<dbReference type="PROSITE" id="PS50113">
    <property type="entry name" value="PAC"/>
    <property type="match status" value="3"/>
</dbReference>
<comment type="caution">
    <text evidence="10">The sequence shown here is derived from an EMBL/GenBank/DDBJ whole genome shotgun (WGS) entry which is preliminary data.</text>
</comment>
<dbReference type="InterPro" id="IPR000700">
    <property type="entry name" value="PAS-assoc_C"/>
</dbReference>
<accession>A0A5J5II17</accession>
<feature type="coiled-coil region" evidence="6">
    <location>
        <begin position="32"/>
        <end position="59"/>
    </location>
</feature>
<dbReference type="PROSITE" id="PS50109">
    <property type="entry name" value="HIS_KIN"/>
    <property type="match status" value="1"/>
</dbReference>
<dbReference type="InterPro" id="IPR013655">
    <property type="entry name" value="PAS_fold_3"/>
</dbReference>